<reference evidence="1" key="1">
    <citation type="submission" date="2021-08" db="EMBL/GenBank/DDBJ databases">
        <authorList>
            <person name="Stevens D.C."/>
        </authorList>
    </citation>
    <scope>NUCLEOTIDE SEQUENCE</scope>
    <source>
        <strain evidence="1">DSM 53165</strain>
    </source>
</reference>
<dbReference type="Proteomes" id="UP001139031">
    <property type="component" value="Unassembled WGS sequence"/>
</dbReference>
<dbReference type="RefSeq" id="WP_224192136.1">
    <property type="nucleotide sequence ID" value="NZ_JAIRAU010000015.1"/>
</dbReference>
<evidence type="ECO:0000313" key="1">
    <source>
        <dbReference type="EMBL" id="MBZ5710368.1"/>
    </source>
</evidence>
<sequence length="256" mass="27125">MRTALLPLLFACACGTAGERTLEASVYGEEFIEEGIPAAIFSDGWSVTFDKFLVSVGDLTVSGAPLGDEGAPHQIFDLAQPSDGAGFSVAIDTVDVQDEEAGYVIGPSNDPVAGNASDEDVALMKDGGYSIHVAGTATRGAESLTFIWSFTTRTIYARCALQGSSAVQLTIHGDHLFYDDLFSETPNVAFDLIAGADDGDGEITADDLAAVDITTQERYQVGDLTQITDLWSFIEQQTASLGHINGEGHCEARRDD</sequence>
<keyword evidence="2" id="KW-1185">Reference proteome</keyword>
<organism evidence="1 2">
    <name type="scientific">Nannocystis pusilla</name>
    <dbReference type="NCBI Taxonomy" id="889268"/>
    <lineage>
        <taxon>Bacteria</taxon>
        <taxon>Pseudomonadati</taxon>
        <taxon>Myxococcota</taxon>
        <taxon>Polyangia</taxon>
        <taxon>Nannocystales</taxon>
        <taxon>Nannocystaceae</taxon>
        <taxon>Nannocystis</taxon>
    </lineage>
</organism>
<accession>A0ABS7TQ66</accession>
<evidence type="ECO:0008006" key="3">
    <source>
        <dbReference type="Google" id="ProtNLM"/>
    </source>
</evidence>
<comment type="caution">
    <text evidence="1">The sequence shown here is derived from an EMBL/GenBank/DDBJ whole genome shotgun (WGS) entry which is preliminary data.</text>
</comment>
<dbReference type="EMBL" id="JAIRAU010000015">
    <property type="protein sequence ID" value="MBZ5710368.1"/>
    <property type="molecule type" value="Genomic_DNA"/>
</dbReference>
<evidence type="ECO:0000313" key="2">
    <source>
        <dbReference type="Proteomes" id="UP001139031"/>
    </source>
</evidence>
<proteinExistence type="predicted"/>
<gene>
    <name evidence="1" type="ORF">K7C98_13980</name>
</gene>
<name>A0ABS7TQ66_9BACT</name>
<protein>
    <recommendedName>
        <fullName evidence="3">Lipoprotein</fullName>
    </recommendedName>
</protein>